<feature type="domain" description="WAP" evidence="2">
    <location>
        <begin position="185"/>
        <end position="238"/>
    </location>
</feature>
<evidence type="ECO:0000313" key="3">
    <source>
        <dbReference type="EMBL" id="KAL3273762.1"/>
    </source>
</evidence>
<name>A0ABD2N5P7_9CUCU</name>
<comment type="caution">
    <text evidence="3">The sequence shown here is derived from an EMBL/GenBank/DDBJ whole genome shotgun (WGS) entry which is preliminary data.</text>
</comment>
<gene>
    <name evidence="3" type="ORF">HHI36_015189</name>
</gene>
<dbReference type="EMBL" id="JABFTP020000062">
    <property type="protein sequence ID" value="KAL3273762.1"/>
    <property type="molecule type" value="Genomic_DNA"/>
</dbReference>
<accession>A0ABD2N5P7</accession>
<dbReference type="AlphaFoldDB" id="A0ABD2N5P7"/>
<dbReference type="InterPro" id="IPR036645">
    <property type="entry name" value="Elafin-like_sf"/>
</dbReference>
<feature type="transmembrane region" description="Helical" evidence="1">
    <location>
        <begin position="20"/>
        <end position="37"/>
    </location>
</feature>
<keyword evidence="1" id="KW-0472">Membrane</keyword>
<dbReference type="SMART" id="SM00217">
    <property type="entry name" value="WAP"/>
    <property type="match status" value="1"/>
</dbReference>
<sequence>MKGETPSTPGLALELIMLRYFSTLGMYIYNMIFWKLLENILSFRMYSWRNVVRKCRKCTCKHNGQPNCTVHECNSITVCPTNMIWMNDKKRCYCDKALKHSICVDLVFQRDMSGHSCKSDTFLYDSCTLCICQGGRNACVAYANCFNPRGGICNEGESIIDNCFNCTCTHTRFLKCSLIEKCWARKIKPGKCPFKRRLLLDLGCIVGIDQACHFDYECPGDEKCCQVSECSFRCQKAVLD</sequence>
<keyword evidence="4" id="KW-1185">Reference proteome</keyword>
<evidence type="ECO:0000259" key="2">
    <source>
        <dbReference type="PROSITE" id="PS51390"/>
    </source>
</evidence>
<dbReference type="Pfam" id="PF00095">
    <property type="entry name" value="WAP"/>
    <property type="match status" value="1"/>
</dbReference>
<proteinExistence type="predicted"/>
<organism evidence="3 4">
    <name type="scientific">Cryptolaemus montrouzieri</name>
    <dbReference type="NCBI Taxonomy" id="559131"/>
    <lineage>
        <taxon>Eukaryota</taxon>
        <taxon>Metazoa</taxon>
        <taxon>Ecdysozoa</taxon>
        <taxon>Arthropoda</taxon>
        <taxon>Hexapoda</taxon>
        <taxon>Insecta</taxon>
        <taxon>Pterygota</taxon>
        <taxon>Neoptera</taxon>
        <taxon>Endopterygota</taxon>
        <taxon>Coleoptera</taxon>
        <taxon>Polyphaga</taxon>
        <taxon>Cucujiformia</taxon>
        <taxon>Coccinelloidea</taxon>
        <taxon>Coccinellidae</taxon>
        <taxon>Scymninae</taxon>
        <taxon>Scymnini</taxon>
        <taxon>Cryptolaemus</taxon>
    </lineage>
</organism>
<dbReference type="Proteomes" id="UP001516400">
    <property type="component" value="Unassembled WGS sequence"/>
</dbReference>
<dbReference type="PROSITE" id="PS51390">
    <property type="entry name" value="WAP"/>
    <property type="match status" value="1"/>
</dbReference>
<evidence type="ECO:0000313" key="4">
    <source>
        <dbReference type="Proteomes" id="UP001516400"/>
    </source>
</evidence>
<protein>
    <recommendedName>
        <fullName evidence="2">WAP domain-containing protein</fullName>
    </recommendedName>
</protein>
<dbReference type="Gene3D" id="4.10.75.10">
    <property type="entry name" value="Elafin-like"/>
    <property type="match status" value="1"/>
</dbReference>
<keyword evidence="1" id="KW-1133">Transmembrane helix</keyword>
<evidence type="ECO:0000256" key="1">
    <source>
        <dbReference type="SAM" id="Phobius"/>
    </source>
</evidence>
<dbReference type="SUPFAM" id="SSF57256">
    <property type="entry name" value="Elafin-like"/>
    <property type="match status" value="1"/>
</dbReference>
<keyword evidence="1" id="KW-0812">Transmembrane</keyword>
<dbReference type="InterPro" id="IPR008197">
    <property type="entry name" value="WAP_dom"/>
</dbReference>
<reference evidence="3 4" key="1">
    <citation type="journal article" date="2021" name="BMC Biol.">
        <title>Horizontally acquired antibacterial genes associated with adaptive radiation of ladybird beetles.</title>
        <authorList>
            <person name="Li H.S."/>
            <person name="Tang X.F."/>
            <person name="Huang Y.H."/>
            <person name="Xu Z.Y."/>
            <person name="Chen M.L."/>
            <person name="Du X.Y."/>
            <person name="Qiu B.Y."/>
            <person name="Chen P.T."/>
            <person name="Zhang W."/>
            <person name="Slipinski A."/>
            <person name="Escalona H.E."/>
            <person name="Waterhouse R.M."/>
            <person name="Zwick A."/>
            <person name="Pang H."/>
        </authorList>
    </citation>
    <scope>NUCLEOTIDE SEQUENCE [LARGE SCALE GENOMIC DNA]</scope>
    <source>
        <strain evidence="3">SYSU2018</strain>
    </source>
</reference>